<evidence type="ECO:0000256" key="1">
    <source>
        <dbReference type="SAM" id="Phobius"/>
    </source>
</evidence>
<evidence type="ECO:0000313" key="3">
    <source>
        <dbReference type="Proteomes" id="UP000835052"/>
    </source>
</evidence>
<name>A0A8S1HQG4_9PELO</name>
<dbReference type="Proteomes" id="UP000835052">
    <property type="component" value="Unassembled WGS sequence"/>
</dbReference>
<dbReference type="PANTHER" id="PTHR15949:SF3">
    <property type="entry name" value="TESTIS-EXPRESSED PROTEIN 264"/>
    <property type="match status" value="1"/>
</dbReference>
<proteinExistence type="predicted"/>
<feature type="transmembrane region" description="Helical" evidence="1">
    <location>
        <begin position="14"/>
        <end position="32"/>
    </location>
</feature>
<dbReference type="AlphaFoldDB" id="A0A8S1HQG4"/>
<dbReference type="OrthoDB" id="2140079at2759"/>
<organism evidence="2 3">
    <name type="scientific">Caenorhabditis auriculariae</name>
    <dbReference type="NCBI Taxonomy" id="2777116"/>
    <lineage>
        <taxon>Eukaryota</taxon>
        <taxon>Metazoa</taxon>
        <taxon>Ecdysozoa</taxon>
        <taxon>Nematoda</taxon>
        <taxon>Chromadorea</taxon>
        <taxon>Rhabditida</taxon>
        <taxon>Rhabditina</taxon>
        <taxon>Rhabditomorpha</taxon>
        <taxon>Rhabditoidea</taxon>
        <taxon>Rhabditidae</taxon>
        <taxon>Peloderinae</taxon>
        <taxon>Caenorhabditis</taxon>
    </lineage>
</organism>
<dbReference type="EMBL" id="CAJGYM010000053">
    <property type="protein sequence ID" value="CAD6195330.1"/>
    <property type="molecule type" value="Genomic_DNA"/>
</dbReference>
<dbReference type="GO" id="GO:0005634">
    <property type="term" value="C:nucleus"/>
    <property type="evidence" value="ECO:0007669"/>
    <property type="project" value="TreeGrafter"/>
</dbReference>
<keyword evidence="1" id="KW-1133">Transmembrane helix</keyword>
<protein>
    <submittedName>
        <fullName evidence="2">Uncharacterized protein</fullName>
    </submittedName>
</protein>
<reference evidence="2" key="1">
    <citation type="submission" date="2020-10" db="EMBL/GenBank/DDBJ databases">
        <authorList>
            <person name="Kikuchi T."/>
        </authorList>
    </citation>
    <scope>NUCLEOTIDE SEQUENCE</scope>
    <source>
        <strain evidence="2">NKZ352</strain>
    </source>
</reference>
<dbReference type="GO" id="GO:0005657">
    <property type="term" value="C:replication fork"/>
    <property type="evidence" value="ECO:0007669"/>
    <property type="project" value="TreeGrafter"/>
</dbReference>
<keyword evidence="3" id="KW-1185">Reference proteome</keyword>
<keyword evidence="1" id="KW-0812">Transmembrane</keyword>
<evidence type="ECO:0000313" key="2">
    <source>
        <dbReference type="EMBL" id="CAD6195330.1"/>
    </source>
</evidence>
<dbReference type="GO" id="GO:0000421">
    <property type="term" value="C:autophagosome membrane"/>
    <property type="evidence" value="ECO:0007669"/>
    <property type="project" value="TreeGrafter"/>
</dbReference>
<dbReference type="GO" id="GO:0106300">
    <property type="term" value="P:protein-DNA covalent cross-linking repair"/>
    <property type="evidence" value="ECO:0007669"/>
    <property type="project" value="TreeGrafter"/>
</dbReference>
<keyword evidence="1" id="KW-0472">Membrane</keyword>
<gene>
    <name evidence="2" type="ORF">CAUJ_LOCUS11249</name>
</gene>
<dbReference type="GO" id="GO:0061709">
    <property type="term" value="P:reticulophagy"/>
    <property type="evidence" value="ECO:0007669"/>
    <property type="project" value="TreeGrafter"/>
</dbReference>
<dbReference type="PANTHER" id="PTHR15949">
    <property type="entry name" value="TESTIS-EXPRESSED PROTEIN 264"/>
    <property type="match status" value="1"/>
</dbReference>
<dbReference type="GO" id="GO:0005789">
    <property type="term" value="C:endoplasmic reticulum membrane"/>
    <property type="evidence" value="ECO:0007669"/>
    <property type="project" value="TreeGrafter"/>
</dbReference>
<accession>A0A8S1HQG4</accession>
<comment type="caution">
    <text evidence="2">The sequence shown here is derived from an EMBL/GenBank/DDBJ whole genome shotgun (WGS) entry which is preliminary data.</text>
</comment>
<sequence length="216" mass="24571">MWCKTKEDYSEQQIMLFYVALFLLAGFLAYFIKCLIESGFFVKVQPVVLTPPKYLGQELLVYYKIHLGDYSHSKEYLRRARELLPGGATTFAIFYDDPKIVAPYSLRCAVGAVIGADGETVYEEFFTQRFDRRGYGKGVTRAVTASQANSHEILSSVVLNKKTYPALRDFIRENELDASIAAEFHSESDITIEFPLDSASEFFLKDHVETCVLTNH</sequence>